<comment type="caution">
    <text evidence="4">The sequence shown here is derived from an EMBL/GenBank/DDBJ whole genome shotgun (WGS) entry which is preliminary data.</text>
</comment>
<dbReference type="SUPFAM" id="SSF56112">
    <property type="entry name" value="Protein kinase-like (PK-like)"/>
    <property type="match status" value="1"/>
</dbReference>
<dbReference type="GO" id="GO:0005737">
    <property type="term" value="C:cytoplasm"/>
    <property type="evidence" value="ECO:0007669"/>
    <property type="project" value="TreeGrafter"/>
</dbReference>
<keyword evidence="1" id="KW-0067">ATP-binding</keyword>
<dbReference type="SMART" id="SM00220">
    <property type="entry name" value="S_TKc"/>
    <property type="match status" value="1"/>
</dbReference>
<keyword evidence="1" id="KW-0547">Nucleotide-binding</keyword>
<feature type="region of interest" description="Disordered" evidence="2">
    <location>
        <begin position="393"/>
        <end position="421"/>
    </location>
</feature>
<dbReference type="GO" id="GO:0005524">
    <property type="term" value="F:ATP binding"/>
    <property type="evidence" value="ECO:0007669"/>
    <property type="project" value="UniProtKB-UniRule"/>
</dbReference>
<evidence type="ECO:0000259" key="3">
    <source>
        <dbReference type="PROSITE" id="PS50011"/>
    </source>
</evidence>
<feature type="domain" description="Protein kinase" evidence="3">
    <location>
        <begin position="116"/>
        <end position="731"/>
    </location>
</feature>
<evidence type="ECO:0000256" key="1">
    <source>
        <dbReference type="PROSITE-ProRule" id="PRU10141"/>
    </source>
</evidence>
<dbReference type="Proteomes" id="UP000000702">
    <property type="component" value="Unassembled WGS sequence"/>
</dbReference>
<dbReference type="EMBL" id="CAEQ01002156">
    <property type="protein sequence ID" value="CCD16079.1"/>
    <property type="molecule type" value="Genomic_DNA"/>
</dbReference>
<accession>F9WFK3</accession>
<protein>
    <submittedName>
        <fullName evidence="4">WGS project CAEQ00000000 data, annotated contig 397</fullName>
    </submittedName>
</protein>
<evidence type="ECO:0000256" key="2">
    <source>
        <dbReference type="SAM" id="MobiDB-lite"/>
    </source>
</evidence>
<dbReference type="InterPro" id="IPR008266">
    <property type="entry name" value="Tyr_kinase_AS"/>
</dbReference>
<dbReference type="InterPro" id="IPR000719">
    <property type="entry name" value="Prot_kinase_dom"/>
</dbReference>
<sequence length="774" mass="84895">MGCGNSRVKNGNDHPSCLCCTGGKGWKDMEVSDDEESGIHPFSPSSSLCEWYNKQLEEGCRRFGAPIDEPARIERRGGKCKGGLQAPKANGSTRETSDATVTSSKETERIIVYHVEPLERVIGRGTHSDVRLANMTAYTMPKSVLKSTLKSDCTVDAICELGTKYLIACKEYAAKDISWLTFEELVKEADRLSRLRSCSRLLRVLRVERVLGDTEESSGVAPAEGKSEVFGRCISSESRSFLRCIEPLGTLRKSVVEPSGSYRDAKLRIYVDYAKYGTLRDVLLKEIPEKFNRTYMHELSIRAYMRQVLLALAVLHEAEVVHSDLCARNIYISNSLSRVYGTMFPAYIADIPAGPLDKVAPGSVVQAIIAAEQENIPLFGTEPTTPGACESNGSLRSASAGRDVKAASNGLHSGPPLPRVLKHKERNEPFGKDLKRPAIRQAARFTSVAACRSRTEAVNDDSTCSHWADDEVRHLVQENSYNDDEIASILSSDSGASVSAANGLLKGGKFVRKGSINTGLVLPEVLPTVDCVSTAENSTATYVKGGGESETRNLLNCGGRASARVAGGHLRVSNNSMLSSNCIHARSSRVLVKLGHYGLIRSILVSDKKNVPHLLGSVTHLAPETMERSELTPASDIYAFAMTFIELASPNGSLYDDLRPQNPKTAGRALGESEIKRLWMHNIRKYIQDNFHDVPLPQQLSEECRAMLRRCLSRVPEQRPTAVELLRHKYFLLGHWASDAVRSGSIESPWRETDFEAAALACGLSFLSTKEEKA</sequence>
<evidence type="ECO:0000313" key="5">
    <source>
        <dbReference type="Proteomes" id="UP000000702"/>
    </source>
</evidence>
<feature type="compositionally biased region" description="Polar residues" evidence="2">
    <location>
        <begin position="90"/>
        <end position="103"/>
    </location>
</feature>
<feature type="binding site" evidence="1">
    <location>
        <position position="146"/>
    </location>
    <ligand>
        <name>ATP</name>
        <dbReference type="ChEBI" id="CHEBI:30616"/>
    </ligand>
</feature>
<dbReference type="PROSITE" id="PS00109">
    <property type="entry name" value="PROTEIN_KINASE_TYR"/>
    <property type="match status" value="1"/>
</dbReference>
<feature type="region of interest" description="Disordered" evidence="2">
    <location>
        <begin position="74"/>
        <end position="103"/>
    </location>
</feature>
<dbReference type="GO" id="GO:0004674">
    <property type="term" value="F:protein serine/threonine kinase activity"/>
    <property type="evidence" value="ECO:0007669"/>
    <property type="project" value="TreeGrafter"/>
</dbReference>
<dbReference type="VEuPathDB" id="TriTrypDB:TcIL3000_0_10420"/>
<proteinExistence type="predicted"/>
<name>F9WFK3_TRYCI</name>
<dbReference type="PANTHER" id="PTHR24361">
    <property type="entry name" value="MITOGEN-ACTIVATED KINASE KINASE KINASE"/>
    <property type="match status" value="1"/>
</dbReference>
<organism evidence="4 5">
    <name type="scientific">Trypanosoma congolense (strain IL3000)</name>
    <dbReference type="NCBI Taxonomy" id="1068625"/>
    <lineage>
        <taxon>Eukaryota</taxon>
        <taxon>Discoba</taxon>
        <taxon>Euglenozoa</taxon>
        <taxon>Kinetoplastea</taxon>
        <taxon>Metakinetoplastina</taxon>
        <taxon>Trypanosomatida</taxon>
        <taxon>Trypanosomatidae</taxon>
        <taxon>Trypanosoma</taxon>
        <taxon>Nannomonas</taxon>
    </lineage>
</organism>
<keyword evidence="5" id="KW-1185">Reference proteome</keyword>
<dbReference type="InterPro" id="IPR001245">
    <property type="entry name" value="Ser-Thr/Tyr_kinase_cat_dom"/>
</dbReference>
<dbReference type="Pfam" id="PF00069">
    <property type="entry name" value="Pkinase"/>
    <property type="match status" value="1"/>
</dbReference>
<evidence type="ECO:0000313" key="4">
    <source>
        <dbReference type="EMBL" id="CCD16079.1"/>
    </source>
</evidence>
<reference evidence="5" key="1">
    <citation type="submission" date="2011-07" db="EMBL/GenBank/DDBJ databases">
        <title>Divergent evolution of antigenic variation in African trypanosomes.</title>
        <authorList>
            <person name="Jackson A.P."/>
            <person name="Berry A."/>
            <person name="Allison H.C."/>
            <person name="Burton P."/>
            <person name="Anderson J."/>
            <person name="Aslett M."/>
            <person name="Brown R."/>
            <person name="Corton N."/>
            <person name="Harris D."/>
            <person name="Hauser H."/>
            <person name="Gamble J."/>
            <person name="Gilderthorp R."/>
            <person name="McQuillan J."/>
            <person name="Quail M.A."/>
            <person name="Sanders M."/>
            <person name="Van Tonder A."/>
            <person name="Ginger M.L."/>
            <person name="Donelson J.E."/>
            <person name="Field M.C."/>
            <person name="Barry J.D."/>
            <person name="Berriman M."/>
            <person name="Hertz-Fowler C."/>
        </authorList>
    </citation>
    <scope>NUCLEOTIDE SEQUENCE [LARGE SCALE GENOMIC DNA]</scope>
    <source>
        <strain evidence="5">IL3000</strain>
    </source>
</reference>
<dbReference type="AlphaFoldDB" id="F9WFK3"/>
<reference evidence="4 5" key="2">
    <citation type="journal article" date="2012" name="Proc. Natl. Acad. Sci. U.S.A.">
        <title>Antigenic diversity is generated by distinct evolutionary mechanisms in African trypanosome species.</title>
        <authorList>
            <person name="Jackson A.P."/>
            <person name="Berry A."/>
            <person name="Aslett M."/>
            <person name="Allison H.C."/>
            <person name="Burton P."/>
            <person name="Vavrova-Anderson J."/>
            <person name="Brown R."/>
            <person name="Browne H."/>
            <person name="Corton N."/>
            <person name="Hauser H."/>
            <person name="Gamble J."/>
            <person name="Gilderthorp R."/>
            <person name="Marcello L."/>
            <person name="McQuillan J."/>
            <person name="Otto T.D."/>
            <person name="Quail M.A."/>
            <person name="Sanders M.J."/>
            <person name="van Tonder A."/>
            <person name="Ginger M.L."/>
            <person name="Field M.C."/>
            <person name="Barry J.D."/>
            <person name="Hertz-Fowler C."/>
            <person name="Berriman M."/>
        </authorList>
    </citation>
    <scope>NUCLEOTIDE SEQUENCE [LARGE SCALE GENOMIC DNA]</scope>
    <source>
        <strain evidence="4 5">IL3000</strain>
    </source>
</reference>
<dbReference type="InterPro" id="IPR017441">
    <property type="entry name" value="Protein_kinase_ATP_BS"/>
</dbReference>
<dbReference type="OMA" id="YFPAYIS"/>
<dbReference type="Gene3D" id="1.10.510.10">
    <property type="entry name" value="Transferase(Phosphotransferase) domain 1"/>
    <property type="match status" value="2"/>
</dbReference>
<dbReference type="Pfam" id="PF07714">
    <property type="entry name" value="PK_Tyr_Ser-Thr"/>
    <property type="match status" value="1"/>
</dbReference>
<dbReference type="InterPro" id="IPR053235">
    <property type="entry name" value="Ser_Thr_kinase"/>
</dbReference>
<dbReference type="PROSITE" id="PS50011">
    <property type="entry name" value="PROTEIN_KINASE_DOM"/>
    <property type="match status" value="1"/>
</dbReference>
<dbReference type="PROSITE" id="PS00107">
    <property type="entry name" value="PROTEIN_KINASE_ATP"/>
    <property type="match status" value="1"/>
</dbReference>
<dbReference type="InterPro" id="IPR011009">
    <property type="entry name" value="Kinase-like_dom_sf"/>
</dbReference>
<gene>
    <name evidence="4" type="ORF">TCIL3000_0_10420</name>
</gene>